<dbReference type="AlphaFoldDB" id="A0A0P7BZG3"/>
<dbReference type="Proteomes" id="UP000050454">
    <property type="component" value="Unassembled WGS sequence"/>
</dbReference>
<keyword evidence="2" id="KW-1185">Reference proteome</keyword>
<dbReference type="Pfam" id="PF14137">
    <property type="entry name" value="DUF4304"/>
    <property type="match status" value="1"/>
</dbReference>
<dbReference type="InterPro" id="IPR025412">
    <property type="entry name" value="DUF4304"/>
</dbReference>
<evidence type="ECO:0000313" key="2">
    <source>
        <dbReference type="Proteomes" id="UP000050454"/>
    </source>
</evidence>
<sequence>MDKALKEITVPFLREKGFKGSLTHFRQQQTDGINLLTFQHSLCDNKFVVETANCPSNGIMTHWGKEIPKNRFTGNDQAKRLRLGSEKNDTDNWFEYDKKQLFTDIYQKRAKEIIDLQDEAENWWTKDPFEQ</sequence>
<gene>
    <name evidence="1" type="ORF">AFM12_17555</name>
</gene>
<proteinExistence type="predicted"/>
<dbReference type="EMBL" id="LGTQ01000013">
    <property type="protein sequence ID" value="KPM47033.1"/>
    <property type="molecule type" value="Genomic_DNA"/>
</dbReference>
<evidence type="ECO:0000313" key="1">
    <source>
        <dbReference type="EMBL" id="KPM47033.1"/>
    </source>
</evidence>
<name>A0A0P7BZG3_9BACT</name>
<evidence type="ECO:0008006" key="3">
    <source>
        <dbReference type="Google" id="ProtNLM"/>
    </source>
</evidence>
<reference evidence="1 2" key="1">
    <citation type="submission" date="2015-07" db="EMBL/GenBank/DDBJ databases">
        <title>The draft genome sequence of Leadbetterella sp. JN14-9.</title>
        <authorList>
            <person name="Liu Y."/>
            <person name="Du J."/>
            <person name="Shao Z."/>
        </authorList>
    </citation>
    <scope>NUCLEOTIDE SEQUENCE [LARGE SCALE GENOMIC DNA]</scope>
    <source>
        <strain evidence="1 2">JN14-9</strain>
    </source>
</reference>
<organism evidence="1 2">
    <name type="scientific">Jiulongibacter sediminis</name>
    <dbReference type="NCBI Taxonomy" id="1605367"/>
    <lineage>
        <taxon>Bacteria</taxon>
        <taxon>Pseudomonadati</taxon>
        <taxon>Bacteroidota</taxon>
        <taxon>Cytophagia</taxon>
        <taxon>Cytophagales</taxon>
        <taxon>Leadbetterellaceae</taxon>
        <taxon>Jiulongibacter</taxon>
    </lineage>
</organism>
<comment type="caution">
    <text evidence="1">The sequence shown here is derived from an EMBL/GenBank/DDBJ whole genome shotgun (WGS) entry which is preliminary data.</text>
</comment>
<dbReference type="OrthoDB" id="6914375at2"/>
<protein>
    <recommendedName>
        <fullName evidence="3">DUF4304 domain-containing protein</fullName>
    </recommendedName>
</protein>
<accession>A0A0P7BZG3</accession>